<evidence type="ECO:0000256" key="6">
    <source>
        <dbReference type="ARBA" id="ARBA00022737"/>
    </source>
</evidence>
<evidence type="ECO:0000313" key="10">
    <source>
        <dbReference type="EMBL" id="ACB33279.1"/>
    </source>
</evidence>
<dbReference type="RefSeq" id="WP_012346041.1">
    <property type="nucleotide sequence ID" value="NC_010524.1"/>
</dbReference>
<evidence type="ECO:0000256" key="7">
    <source>
        <dbReference type="ARBA" id="ARBA00022803"/>
    </source>
</evidence>
<dbReference type="InterPro" id="IPR029489">
    <property type="entry name" value="OGT/SEC/SPY_C"/>
</dbReference>
<comment type="similarity">
    <text evidence="2">Belongs to the glycosyltransferase 41 family. O-GlcNAc transferase subfamily.</text>
</comment>
<dbReference type="EC" id="2.4.1.255" evidence="3"/>
<keyword evidence="11" id="KW-1185">Reference proteome</keyword>
<evidence type="ECO:0000256" key="4">
    <source>
        <dbReference type="ARBA" id="ARBA00022676"/>
    </source>
</evidence>
<accession>B1Y376</accession>
<protein>
    <recommendedName>
        <fullName evidence="3">protein O-GlcNAc transferase</fullName>
        <ecNumber evidence="3">2.4.1.255</ecNumber>
    </recommendedName>
</protein>
<evidence type="ECO:0000256" key="8">
    <source>
        <dbReference type="SAM" id="MobiDB-lite"/>
    </source>
</evidence>
<reference evidence="10 11" key="1">
    <citation type="submission" date="2008-03" db="EMBL/GenBank/DDBJ databases">
        <title>Complete sequence of Leptothrix cholodnii SP-6.</title>
        <authorList>
            <consortium name="US DOE Joint Genome Institute"/>
            <person name="Copeland A."/>
            <person name="Lucas S."/>
            <person name="Lapidus A."/>
            <person name="Glavina del Rio T."/>
            <person name="Dalin E."/>
            <person name="Tice H."/>
            <person name="Bruce D."/>
            <person name="Goodwin L."/>
            <person name="Pitluck S."/>
            <person name="Chertkov O."/>
            <person name="Brettin T."/>
            <person name="Detter J.C."/>
            <person name="Han C."/>
            <person name="Kuske C.R."/>
            <person name="Schmutz J."/>
            <person name="Larimer F."/>
            <person name="Land M."/>
            <person name="Hauser L."/>
            <person name="Kyrpides N."/>
            <person name="Lykidis A."/>
            <person name="Emerson D."/>
            <person name="Richardson P."/>
        </authorList>
    </citation>
    <scope>NUCLEOTIDE SEQUENCE [LARGE SCALE GENOMIC DNA]</scope>
    <source>
        <strain evidence="11">ATCC 51168 / LMG 8142 / SP-6</strain>
    </source>
</reference>
<evidence type="ECO:0000256" key="5">
    <source>
        <dbReference type="ARBA" id="ARBA00022679"/>
    </source>
</evidence>
<dbReference type="CAZy" id="GT41">
    <property type="family name" value="Glycosyltransferase Family 41"/>
</dbReference>
<evidence type="ECO:0000256" key="1">
    <source>
        <dbReference type="ARBA" id="ARBA00004922"/>
    </source>
</evidence>
<keyword evidence="7" id="KW-0802">TPR repeat</keyword>
<dbReference type="SMART" id="SM00028">
    <property type="entry name" value="TPR"/>
    <property type="match status" value="3"/>
</dbReference>
<feature type="region of interest" description="Disordered" evidence="8">
    <location>
        <begin position="1"/>
        <end position="20"/>
    </location>
</feature>
<dbReference type="KEGG" id="lch:Lcho_1008"/>
<feature type="domain" description="O-GlcNAc transferase C-terminal" evidence="9">
    <location>
        <begin position="293"/>
        <end position="446"/>
    </location>
</feature>
<dbReference type="Gene3D" id="3.40.50.2000">
    <property type="entry name" value="Glycogen Phosphorylase B"/>
    <property type="match status" value="1"/>
</dbReference>
<dbReference type="Proteomes" id="UP000001693">
    <property type="component" value="Chromosome"/>
</dbReference>
<dbReference type="HOGENOM" id="CLU_001721_5_0_4"/>
<dbReference type="PANTHER" id="PTHR44998">
    <property type="match status" value="1"/>
</dbReference>
<dbReference type="Gene3D" id="3.40.50.11380">
    <property type="match status" value="1"/>
</dbReference>
<sequence>MTAPAAAQSPRPNPRAVAARSQRAQRAWREGCEHHAKARHKAARAAFTRAVQDAPDEALYWINLARSEKALGARQACTDAARRATRLDPAQWAYCQFLIDGLHATRAHQEVLAALDEHAAAVAPSDLPAAWHLARGQALFHLGRAADAVQPCLQALMLANSAARRDDGNVVMLRRSASLMLGHSLATLKRHAEAAVCFRMGLDADPLAVANALYAAHYAAWACDWTALPDDLQRLQLAVTAARALPPGTPLQDFSPFCLLGLSDDAALLRWAAENSGATGRTAAVPRSAQPVPRADGRIRLGLISSDFHHHATSFLLVQALEHIDRSRFELHFYSGGPDDRSATRARVLATATRVHEVRGWSTERLVEQIRQDRIGVLFDLKGYTAGHRLDVMAQRPAPLQVAWLGYPGTSGEPGIDYLIGDPIVTPLAHQGDFTEAIAQMPHCYQPNDGQRSRPVAWSRQRCGLPDDALVLASFNQSYKTTPEVFAAWCRILAAQPRALLWMLVPDADTQARLREVAAGHGVDPQRVVFAPFVDIESHRARLPQADLILDTFPCSGHTTTSDALWAGVPVLTLTGRNFAARVAASLVHTLGLDELICDDLATYVDRAIELSRSDAARQDLRDRLARASEASTLFDGARFATDWQALIERMVARQDAGLPPVPLAAAEPAAR</sequence>
<keyword evidence="6" id="KW-0677">Repeat</keyword>
<dbReference type="GO" id="GO:0097363">
    <property type="term" value="F:protein O-acetylglucosaminyltransferase activity"/>
    <property type="evidence" value="ECO:0007669"/>
    <property type="project" value="UniProtKB-EC"/>
</dbReference>
<dbReference type="SUPFAM" id="SSF48452">
    <property type="entry name" value="TPR-like"/>
    <property type="match status" value="1"/>
</dbReference>
<dbReference type="AlphaFoldDB" id="B1Y376"/>
<evidence type="ECO:0000313" key="11">
    <source>
        <dbReference type="Proteomes" id="UP000001693"/>
    </source>
</evidence>
<dbReference type="eggNOG" id="COG4783">
    <property type="taxonomic scope" value="Bacteria"/>
</dbReference>
<evidence type="ECO:0000256" key="3">
    <source>
        <dbReference type="ARBA" id="ARBA00011970"/>
    </source>
</evidence>
<feature type="domain" description="O-GlcNAc transferase C-terminal" evidence="9">
    <location>
        <begin position="456"/>
        <end position="642"/>
    </location>
</feature>
<dbReference type="Gene3D" id="1.25.40.10">
    <property type="entry name" value="Tetratricopeptide repeat domain"/>
    <property type="match status" value="2"/>
</dbReference>
<proteinExistence type="inferred from homology"/>
<comment type="pathway">
    <text evidence="1">Protein modification; protein glycosylation.</text>
</comment>
<dbReference type="InterPro" id="IPR011990">
    <property type="entry name" value="TPR-like_helical_dom_sf"/>
</dbReference>
<organism evidence="10 11">
    <name type="scientific">Leptothrix cholodnii (strain ATCC 51168 / LMG 8142 / SP-6)</name>
    <name type="common">Leptothrix discophora (strain SP-6)</name>
    <dbReference type="NCBI Taxonomy" id="395495"/>
    <lineage>
        <taxon>Bacteria</taxon>
        <taxon>Pseudomonadati</taxon>
        <taxon>Pseudomonadota</taxon>
        <taxon>Betaproteobacteria</taxon>
        <taxon>Burkholderiales</taxon>
        <taxon>Sphaerotilaceae</taxon>
        <taxon>Leptothrix</taxon>
    </lineage>
</organism>
<dbReference type="STRING" id="395495.Lcho_1008"/>
<keyword evidence="4" id="KW-0328">Glycosyltransferase</keyword>
<gene>
    <name evidence="10" type="ordered locus">Lcho_1008</name>
</gene>
<dbReference type="eggNOG" id="COG3914">
    <property type="taxonomic scope" value="Bacteria"/>
</dbReference>
<keyword evidence="5" id="KW-0808">Transferase</keyword>
<dbReference type="InterPro" id="IPR019734">
    <property type="entry name" value="TPR_rpt"/>
</dbReference>
<evidence type="ECO:0000259" key="9">
    <source>
        <dbReference type="Pfam" id="PF13844"/>
    </source>
</evidence>
<dbReference type="PANTHER" id="PTHR44998:SF1">
    <property type="entry name" value="UDP-N-ACETYLGLUCOSAMINE--PEPTIDE N-ACETYLGLUCOSAMINYLTRANSFERASE 110 KDA SUBUNIT"/>
    <property type="match status" value="1"/>
</dbReference>
<dbReference type="Pfam" id="PF13844">
    <property type="entry name" value="Glyco_transf_41"/>
    <property type="match status" value="2"/>
</dbReference>
<evidence type="ECO:0000256" key="2">
    <source>
        <dbReference type="ARBA" id="ARBA00005386"/>
    </source>
</evidence>
<dbReference type="SUPFAM" id="SSF53756">
    <property type="entry name" value="UDP-Glycosyltransferase/glycogen phosphorylase"/>
    <property type="match status" value="1"/>
</dbReference>
<dbReference type="EMBL" id="CP001013">
    <property type="protein sequence ID" value="ACB33279.1"/>
    <property type="molecule type" value="Genomic_DNA"/>
</dbReference>
<name>B1Y376_LEPCP</name>